<evidence type="ECO:0000313" key="5">
    <source>
        <dbReference type="EMBL" id="MFC0048479.1"/>
    </source>
</evidence>
<comment type="similarity">
    <text evidence="1">Belongs to the BlaI transcriptional regulatory family.</text>
</comment>
<dbReference type="Pfam" id="PF03965">
    <property type="entry name" value="Penicillinase_R"/>
    <property type="match status" value="1"/>
</dbReference>
<dbReference type="InterPro" id="IPR036390">
    <property type="entry name" value="WH_DNA-bd_sf"/>
</dbReference>
<comment type="caution">
    <text evidence="5">The sequence shown here is derived from an EMBL/GenBank/DDBJ whole genome shotgun (WGS) entry which is preliminary data.</text>
</comment>
<dbReference type="RefSeq" id="WP_377242709.1">
    <property type="nucleotide sequence ID" value="NZ_JBHLXP010000001.1"/>
</dbReference>
<keyword evidence="4" id="KW-0804">Transcription</keyword>
<keyword evidence="6" id="KW-1185">Reference proteome</keyword>
<evidence type="ECO:0000256" key="1">
    <source>
        <dbReference type="ARBA" id="ARBA00011046"/>
    </source>
</evidence>
<dbReference type="Proteomes" id="UP001589813">
    <property type="component" value="Unassembled WGS sequence"/>
</dbReference>
<sequence>MARPKSNELTAAEQKIMQVLWQRGPLTVRDIATELSQEQQVAYTTVQTLCRILLDKGHVSCEKQGKAFLYQATTVQQEARSQALLALVKKFFGGSPDLLAQHLIAETVISAELAAQLQQKIDLAGTTAQAQQTTPAGDKKTSDKE</sequence>
<dbReference type="InterPro" id="IPR005650">
    <property type="entry name" value="BlaI_family"/>
</dbReference>
<evidence type="ECO:0000256" key="2">
    <source>
        <dbReference type="ARBA" id="ARBA00023015"/>
    </source>
</evidence>
<accession>A0ABV6BC77</accession>
<protein>
    <submittedName>
        <fullName evidence="5">BlaI/MecI/CopY family transcriptional regulator</fullName>
    </submittedName>
</protein>
<keyword evidence="2" id="KW-0805">Transcription regulation</keyword>
<dbReference type="EMBL" id="JBHLXP010000001">
    <property type="protein sequence ID" value="MFC0048479.1"/>
    <property type="molecule type" value="Genomic_DNA"/>
</dbReference>
<keyword evidence="3" id="KW-0238">DNA-binding</keyword>
<name>A0ABV6BC77_9GAMM</name>
<organism evidence="5 6">
    <name type="scientific">Rheinheimera tilapiae</name>
    <dbReference type="NCBI Taxonomy" id="875043"/>
    <lineage>
        <taxon>Bacteria</taxon>
        <taxon>Pseudomonadati</taxon>
        <taxon>Pseudomonadota</taxon>
        <taxon>Gammaproteobacteria</taxon>
        <taxon>Chromatiales</taxon>
        <taxon>Chromatiaceae</taxon>
        <taxon>Rheinheimera</taxon>
    </lineage>
</organism>
<dbReference type="SUPFAM" id="SSF46785">
    <property type="entry name" value="Winged helix' DNA-binding domain"/>
    <property type="match status" value="1"/>
</dbReference>
<gene>
    <name evidence="5" type="ORF">ACFFJP_09270</name>
</gene>
<dbReference type="InterPro" id="IPR036388">
    <property type="entry name" value="WH-like_DNA-bd_sf"/>
</dbReference>
<evidence type="ECO:0000256" key="4">
    <source>
        <dbReference type="ARBA" id="ARBA00023163"/>
    </source>
</evidence>
<evidence type="ECO:0000256" key="3">
    <source>
        <dbReference type="ARBA" id="ARBA00023125"/>
    </source>
</evidence>
<reference evidence="5 6" key="1">
    <citation type="submission" date="2024-09" db="EMBL/GenBank/DDBJ databases">
        <authorList>
            <person name="Sun Q."/>
            <person name="Mori K."/>
        </authorList>
    </citation>
    <scope>NUCLEOTIDE SEQUENCE [LARGE SCALE GENOMIC DNA]</scope>
    <source>
        <strain evidence="5 6">KCTC 23315</strain>
    </source>
</reference>
<dbReference type="PIRSF" id="PIRSF019455">
    <property type="entry name" value="CopR_AtkY"/>
    <property type="match status" value="1"/>
</dbReference>
<evidence type="ECO:0000313" key="6">
    <source>
        <dbReference type="Proteomes" id="UP001589813"/>
    </source>
</evidence>
<proteinExistence type="inferred from homology"/>
<dbReference type="Gene3D" id="1.10.10.10">
    <property type="entry name" value="Winged helix-like DNA-binding domain superfamily/Winged helix DNA-binding domain"/>
    <property type="match status" value="1"/>
</dbReference>